<dbReference type="EMBL" id="JAQAGZ010000003">
    <property type="protein sequence ID" value="MCZ8512062.1"/>
    <property type="molecule type" value="Genomic_DNA"/>
</dbReference>
<feature type="domain" description="CSD" evidence="4">
    <location>
        <begin position="1"/>
        <end position="64"/>
    </location>
</feature>
<evidence type="ECO:0000259" key="4">
    <source>
        <dbReference type="PROSITE" id="PS51857"/>
    </source>
</evidence>
<dbReference type="CDD" id="cd04458">
    <property type="entry name" value="CSP_CDS"/>
    <property type="match status" value="1"/>
</dbReference>
<gene>
    <name evidence="5" type="ORF">O9H85_06395</name>
</gene>
<evidence type="ECO:0000256" key="2">
    <source>
        <dbReference type="ARBA" id="ARBA00022490"/>
    </source>
</evidence>
<evidence type="ECO:0000256" key="3">
    <source>
        <dbReference type="RuleBase" id="RU000408"/>
    </source>
</evidence>
<organism evidence="5 6">
    <name type="scientific">Paenibacillus gyeongsangnamensis</name>
    <dbReference type="NCBI Taxonomy" id="3388067"/>
    <lineage>
        <taxon>Bacteria</taxon>
        <taxon>Bacillati</taxon>
        <taxon>Bacillota</taxon>
        <taxon>Bacilli</taxon>
        <taxon>Bacillales</taxon>
        <taxon>Paenibacillaceae</taxon>
        <taxon>Paenibacillus</taxon>
    </lineage>
</organism>
<dbReference type="PRINTS" id="PR00050">
    <property type="entry name" value="COLDSHOCK"/>
</dbReference>
<dbReference type="PROSITE" id="PS51857">
    <property type="entry name" value="CSD_2"/>
    <property type="match status" value="1"/>
</dbReference>
<dbReference type="PANTHER" id="PTHR11544">
    <property type="entry name" value="COLD SHOCK DOMAIN CONTAINING PROTEINS"/>
    <property type="match status" value="1"/>
</dbReference>
<dbReference type="Gene3D" id="6.20.370.130">
    <property type="match status" value="1"/>
</dbReference>
<evidence type="ECO:0000313" key="6">
    <source>
        <dbReference type="Proteomes" id="UP001527882"/>
    </source>
</evidence>
<evidence type="ECO:0000256" key="1">
    <source>
        <dbReference type="ARBA" id="ARBA00004496"/>
    </source>
</evidence>
<keyword evidence="6" id="KW-1185">Reference proteome</keyword>
<dbReference type="PIRSF" id="PIRSF002599">
    <property type="entry name" value="Cold_shock_A"/>
    <property type="match status" value="1"/>
</dbReference>
<dbReference type="Gene3D" id="2.40.50.140">
    <property type="entry name" value="Nucleic acid-binding proteins"/>
    <property type="match status" value="1"/>
</dbReference>
<dbReference type="Proteomes" id="UP001527882">
    <property type="component" value="Unassembled WGS sequence"/>
</dbReference>
<dbReference type="RefSeq" id="WP_269880449.1">
    <property type="nucleotide sequence ID" value="NZ_JAQAGZ010000003.1"/>
</dbReference>
<keyword evidence="2" id="KW-0963">Cytoplasm</keyword>
<comment type="subcellular location">
    <subcellularLocation>
        <location evidence="1 3">Cytoplasm</location>
    </subcellularLocation>
</comment>
<sequence>MKGTVKWFNAEKGYGFLQVEGGDDVFVHFSAIQGDGFKTLEEGQAVEFDIVQGNRGPQAANVIKL</sequence>
<dbReference type="InterPro" id="IPR002059">
    <property type="entry name" value="CSP_DNA-bd"/>
</dbReference>
<accession>A0ABT4Q5J4</accession>
<dbReference type="PROSITE" id="PS00352">
    <property type="entry name" value="CSD_1"/>
    <property type="match status" value="1"/>
</dbReference>
<dbReference type="InterPro" id="IPR012340">
    <property type="entry name" value="NA-bd_OB-fold"/>
</dbReference>
<proteinExistence type="predicted"/>
<dbReference type="InterPro" id="IPR011129">
    <property type="entry name" value="CSD"/>
</dbReference>
<comment type="caution">
    <text evidence="5">The sequence shown here is derived from an EMBL/GenBank/DDBJ whole genome shotgun (WGS) entry which is preliminary data.</text>
</comment>
<reference evidence="5 6" key="1">
    <citation type="submission" date="2022-12" db="EMBL/GenBank/DDBJ databases">
        <title>Draft genome sequence of Paenibacillus sp. dW9.</title>
        <authorList>
            <person name="Choi E.-W."/>
            <person name="Kim D.-U."/>
        </authorList>
    </citation>
    <scope>NUCLEOTIDE SEQUENCE [LARGE SCALE GENOMIC DNA]</scope>
    <source>
        <strain evidence="6">dW9</strain>
    </source>
</reference>
<dbReference type="InterPro" id="IPR019844">
    <property type="entry name" value="CSD_CS"/>
</dbReference>
<dbReference type="InterPro" id="IPR050181">
    <property type="entry name" value="Cold_shock_domain"/>
</dbReference>
<protein>
    <submittedName>
        <fullName evidence="5">Cold shock domain-containing protein</fullName>
    </submittedName>
</protein>
<dbReference type="Pfam" id="PF00313">
    <property type="entry name" value="CSD"/>
    <property type="match status" value="1"/>
</dbReference>
<dbReference type="SUPFAM" id="SSF50249">
    <property type="entry name" value="Nucleic acid-binding proteins"/>
    <property type="match status" value="1"/>
</dbReference>
<dbReference type="SMART" id="SM00357">
    <property type="entry name" value="CSP"/>
    <property type="match status" value="1"/>
</dbReference>
<evidence type="ECO:0000313" key="5">
    <source>
        <dbReference type="EMBL" id="MCZ8512062.1"/>
    </source>
</evidence>
<dbReference type="InterPro" id="IPR012156">
    <property type="entry name" value="Cold_shock_CspA"/>
</dbReference>
<name>A0ABT4Q5J4_9BACL</name>